<keyword evidence="1" id="KW-0479">Metal-binding</keyword>
<reference evidence="4" key="1">
    <citation type="submission" date="2021-03" db="EMBL/GenBank/DDBJ databases">
        <authorList>
            <person name="Bekaert M."/>
        </authorList>
    </citation>
    <scope>NUCLEOTIDE SEQUENCE</scope>
</reference>
<dbReference type="Pfam" id="PF02945">
    <property type="entry name" value="Endonuclease_7"/>
    <property type="match status" value="1"/>
</dbReference>
<feature type="region of interest" description="Disordered" evidence="2">
    <location>
        <begin position="93"/>
        <end position="147"/>
    </location>
</feature>
<comment type="caution">
    <text evidence="4">The sequence shown here is derived from an EMBL/GenBank/DDBJ whole genome shotgun (WGS) entry which is preliminary data.</text>
</comment>
<evidence type="ECO:0000313" key="5">
    <source>
        <dbReference type="Proteomes" id="UP000683360"/>
    </source>
</evidence>
<proteinExistence type="predicted"/>
<keyword evidence="5" id="KW-1185">Reference proteome</keyword>
<dbReference type="Gene3D" id="3.30.160.60">
    <property type="entry name" value="Classic Zinc Finger"/>
    <property type="match status" value="1"/>
</dbReference>
<keyword evidence="1" id="KW-0863">Zinc-finger</keyword>
<accession>A0A8S3UMK4</accession>
<evidence type="ECO:0000256" key="2">
    <source>
        <dbReference type="SAM" id="MobiDB-lite"/>
    </source>
</evidence>
<dbReference type="EMBL" id="CAJPWZ010002886">
    <property type="protein sequence ID" value="CAG2246916.1"/>
    <property type="molecule type" value="Genomic_DNA"/>
</dbReference>
<evidence type="ECO:0000259" key="3">
    <source>
        <dbReference type="PROSITE" id="PS50157"/>
    </source>
</evidence>
<dbReference type="SUPFAM" id="SSF53098">
    <property type="entry name" value="Ribonuclease H-like"/>
    <property type="match status" value="1"/>
</dbReference>
<dbReference type="InterPro" id="IPR043502">
    <property type="entry name" value="DNA/RNA_pol_sf"/>
</dbReference>
<dbReference type="InterPro" id="IPR004211">
    <property type="entry name" value="Endonuclease_7"/>
</dbReference>
<gene>
    <name evidence="4" type="ORF">MEDL_58919</name>
</gene>
<organism evidence="4 5">
    <name type="scientific">Mytilus edulis</name>
    <name type="common">Blue mussel</name>
    <dbReference type="NCBI Taxonomy" id="6550"/>
    <lineage>
        <taxon>Eukaryota</taxon>
        <taxon>Metazoa</taxon>
        <taxon>Spiralia</taxon>
        <taxon>Lophotrochozoa</taxon>
        <taxon>Mollusca</taxon>
        <taxon>Bivalvia</taxon>
        <taxon>Autobranchia</taxon>
        <taxon>Pteriomorphia</taxon>
        <taxon>Mytilida</taxon>
        <taxon>Mytiloidea</taxon>
        <taxon>Mytilidae</taxon>
        <taxon>Mytilinae</taxon>
        <taxon>Mytilus</taxon>
    </lineage>
</organism>
<protein>
    <recommendedName>
        <fullName evidence="3">C2H2-type domain-containing protein</fullName>
    </recommendedName>
</protein>
<evidence type="ECO:0000256" key="1">
    <source>
        <dbReference type="PROSITE-ProRule" id="PRU00042"/>
    </source>
</evidence>
<dbReference type="SUPFAM" id="SSF57667">
    <property type="entry name" value="beta-beta-alpha zinc fingers"/>
    <property type="match status" value="1"/>
</dbReference>
<evidence type="ECO:0000313" key="4">
    <source>
        <dbReference type="EMBL" id="CAG2246916.1"/>
    </source>
</evidence>
<dbReference type="InterPro" id="IPR012337">
    <property type="entry name" value="RNaseH-like_sf"/>
</dbReference>
<dbReference type="OrthoDB" id="5976830at2759"/>
<dbReference type="PROSITE" id="PS00028">
    <property type="entry name" value="ZINC_FINGER_C2H2_1"/>
    <property type="match status" value="1"/>
</dbReference>
<dbReference type="PROSITE" id="PS50157">
    <property type="entry name" value="ZINC_FINGER_C2H2_2"/>
    <property type="match status" value="1"/>
</dbReference>
<feature type="compositionally biased region" description="Low complexity" evidence="2">
    <location>
        <begin position="106"/>
        <end position="115"/>
    </location>
</feature>
<feature type="domain" description="C2H2-type" evidence="3">
    <location>
        <begin position="48"/>
        <end position="75"/>
    </location>
</feature>
<dbReference type="Proteomes" id="UP000683360">
    <property type="component" value="Unassembled WGS sequence"/>
</dbReference>
<sequence>MEGANGNLVDQLAQALSSDVLNTLQQLPIEDFVKVLHSAEEKRNSEDFTCTICGNRYSQKRNLLRHKAEHTHQYKCPPCCYVTNRKDNWIRHTKSKRHLKNPETCNSESNKSTETPSKKKKKNVGGDNFTMNGHPLAGPSSDAERKGVDNFTVNGDPLAGPSSVATRNDGEEAIINIKGGATRSRKALNDSVEVVELQPSTQDERYDLIHFMREKREKIMSLLQDRRKEGNINIFLNVQVRMIKYGVDGTYEEQVPFFRSNAKTVMESGNEEEDTLEHTLNESLQKIFTSMEEFLKNGSGYQMEEVLQLQVTIIKYKPLYAGSYIHLPKSLNWANCLLNVMNEDDRCFMWSVLASLHPPNEGEMQPEQVHHYQTYIDRIGVTGIQFPTPISQIAKFERQNGTISINVFGYEERNDEIYPLFITKKTKCHHINLLYMRKDDNQSHYVLITNFNRFLSRVKKHHGETFFCYLCLQGFIENRVLMKHQEECKQVDFQKISLPKEGEVLEFNEYKKTERHPFVIYADFECLTRKVDTCEQNPEVSNTNRYQQMEAYSFGYQRVSIDKRYEKPPVIYRGPDVIETFIDALLEEEREIMGILSHNEPMIVNEFVQMEYNLATMCYTCRKPFSTKNRKVIHHSHLTGEVIGIACNDCNLKMKVPNFIPVVIHNLKGFDANLIMTKIGKYKEHVINVIPYNKEKYLSFTLGHLRFIDSLQFLNESLASLTKNLAQEGEKHFVFLRKSFPNPEHFSMLLRKGVFPYDYVDEESKLEERSLPSKENFYSRLSEEHISEEDFHFANKVWEKMNVKTLGEYSDIYLRMDVALLSDIFERFRDISLRDYQLDPCYYYTTPGLSWSAMLKKTGVVLDLITDIDMLLFIEKGLRGGVSSIFHRYAKANNPYLIDDYDPSKETSYLGYFDANNLYGWAMSQHLPYGFFSWVNEGEDIEKLKNNIGSLTPNSNEGYILEVDLEYPPALHDEHSDFPLAPERQTIRTEDLSPYSRKMLEELFGKKTLGSCEKLVPNLHDKEKYVIHYRNLQLYLELGMRLKKVHRVLKFRQSPWLKTYIDFNTNKRKQATNEFEKMYYKLLNNSIFGRSLMNIRKHVNVKLCHTEKKFLKYTARPSFKSCTVFNEDLVAVENLRTDILMNQPVYVGFSILDLSKHLMYDFHYKHMKTLYGEKIRLCFTDTDSFLYHIQTEDMYDDMMEYQDMFDTSEYDEAHMLHSNHNKKVLGKFKDETKGVPISEFVGLRAKMYSYAFEGGEKHTAKGITKSASRSLKHEMYKHCLLEKNVYRTRMNTIRSDNHKIFAQTMIKKSLVPFDDKRWILDDGITTRAYGHKNNTNI</sequence>
<dbReference type="InterPro" id="IPR036236">
    <property type="entry name" value="Znf_C2H2_sf"/>
</dbReference>
<name>A0A8S3UMK4_MYTED</name>
<dbReference type="SMART" id="SM00355">
    <property type="entry name" value="ZnF_C2H2"/>
    <property type="match status" value="2"/>
</dbReference>
<dbReference type="PANTHER" id="PTHR31511">
    <property type="entry name" value="PROTEIN CBG23764"/>
    <property type="match status" value="1"/>
</dbReference>
<dbReference type="InterPro" id="IPR013087">
    <property type="entry name" value="Znf_C2H2_type"/>
</dbReference>
<keyword evidence="1" id="KW-0862">Zinc</keyword>
<dbReference type="SUPFAM" id="SSF56672">
    <property type="entry name" value="DNA/RNA polymerases"/>
    <property type="match status" value="1"/>
</dbReference>
<dbReference type="GO" id="GO:0008270">
    <property type="term" value="F:zinc ion binding"/>
    <property type="evidence" value="ECO:0007669"/>
    <property type="project" value="UniProtKB-KW"/>
</dbReference>
<dbReference type="PANTHER" id="PTHR31511:SF12">
    <property type="entry name" value="RHO TERMINATION FACTOR N-TERMINAL DOMAIN-CONTAINING PROTEIN"/>
    <property type="match status" value="1"/>
</dbReference>